<dbReference type="Proteomes" id="UP000008391">
    <property type="component" value="Segment"/>
</dbReference>
<sequence>MSELGQKLIPFKCIQDRIVELAKEQPWRKSIGAYFISGQPECIIGHVLADIGVGADGTRLVNKNGVPTSSVSHLADTFDWNEFGVQTPTRRQIGWVQVVQSRQDCGDAWGEAVKRAGRQ</sequence>
<evidence type="ECO:0000313" key="2">
    <source>
        <dbReference type="Proteomes" id="UP000008391"/>
    </source>
</evidence>
<dbReference type="RefSeq" id="YP_009018130.1">
    <property type="nucleotide sequence ID" value="NC_023738.1"/>
</dbReference>
<dbReference type="GeneID" id="18566054"/>
<dbReference type="EMBL" id="JN201525">
    <property type="protein sequence ID" value="AEJ94042.1"/>
    <property type="molecule type" value="Genomic_DNA"/>
</dbReference>
<dbReference type="OrthoDB" id="14137at10239"/>
<proteinExistence type="predicted"/>
<protein>
    <submittedName>
        <fullName evidence="1">Uncharacterized protein</fullName>
    </submittedName>
</protein>
<accession>G1FGI4</accession>
<evidence type="ECO:0000313" key="1">
    <source>
        <dbReference type="EMBL" id="AEJ94042.1"/>
    </source>
</evidence>
<name>G1FGI4_9CAUD</name>
<reference evidence="1 2" key="1">
    <citation type="journal article" date="2012" name="J. Virol.">
        <title>Complete Genome Sequences of 138 Mycobacteriophages.</title>
        <authorList>
            <consortium name="the Science Education Alliance Phage Hunters Advancing Genomics and Evolutionary Science Program"/>
            <consortium name="the KwaZulu-Natal Research Institute for Tuberculosis and HIV Mycobacterial Genetics Course Students"/>
            <consortium name="the Phage Hunters Integrating Research and Education Program"/>
            <person name="Hatfull G.F."/>
        </authorList>
    </citation>
    <scope>NUCLEOTIDE SEQUENCE [LARGE SCALE GENOMIC DNA]</scope>
</reference>
<gene>
    <name evidence="1" type="primary">119</name>
    <name evidence="1" type="ORF">THIBAULT_119</name>
</gene>
<dbReference type="KEGG" id="vg:18566054"/>
<organism evidence="1 2">
    <name type="scientific">Mycobacterium phage Thibault</name>
    <dbReference type="NCBI Taxonomy" id="1052673"/>
    <lineage>
        <taxon>Viruses</taxon>
        <taxon>Duplodnaviria</taxon>
        <taxon>Heunggongvirae</taxon>
        <taxon>Uroviricota</taxon>
        <taxon>Caudoviricetes</taxon>
        <taxon>Omegavirus</taxon>
        <taxon>Omegavirus thibault</taxon>
    </lineage>
</organism>
<keyword evidence="2" id="KW-1185">Reference proteome</keyword>